<gene>
    <name evidence="2" type="ORF">SAMN03080594_103291</name>
</gene>
<name>A0A1M5AKN5_9FLAO</name>
<accession>A0A1M5AKN5</accession>
<feature type="domain" description="UspA" evidence="1">
    <location>
        <begin position="4"/>
        <end position="148"/>
    </location>
</feature>
<organism evidence="2 3">
    <name type="scientific">Arenibacter palladensis</name>
    <dbReference type="NCBI Taxonomy" id="237373"/>
    <lineage>
        <taxon>Bacteria</taxon>
        <taxon>Pseudomonadati</taxon>
        <taxon>Bacteroidota</taxon>
        <taxon>Flavobacteriia</taxon>
        <taxon>Flavobacteriales</taxon>
        <taxon>Flavobacteriaceae</taxon>
        <taxon>Arenibacter</taxon>
    </lineage>
</organism>
<evidence type="ECO:0000313" key="3">
    <source>
        <dbReference type="Proteomes" id="UP000184406"/>
    </source>
</evidence>
<reference evidence="3" key="1">
    <citation type="submission" date="2016-11" db="EMBL/GenBank/DDBJ databases">
        <authorList>
            <person name="Varghese N."/>
            <person name="Submissions S."/>
        </authorList>
    </citation>
    <scope>NUCLEOTIDE SEQUENCE [LARGE SCALE GENOMIC DNA]</scope>
    <source>
        <strain evidence="3">DSM 17539</strain>
    </source>
</reference>
<dbReference type="Pfam" id="PF00582">
    <property type="entry name" value="Usp"/>
    <property type="match status" value="1"/>
</dbReference>
<dbReference type="CDD" id="cd00293">
    <property type="entry name" value="USP-like"/>
    <property type="match status" value="1"/>
</dbReference>
<dbReference type="Proteomes" id="UP000184406">
    <property type="component" value="Unassembled WGS sequence"/>
</dbReference>
<evidence type="ECO:0000313" key="2">
    <source>
        <dbReference type="EMBL" id="SHF30783.1"/>
    </source>
</evidence>
<dbReference type="EMBL" id="FQUX01000003">
    <property type="protein sequence ID" value="SHF30783.1"/>
    <property type="molecule type" value="Genomic_DNA"/>
</dbReference>
<dbReference type="OrthoDB" id="9788959at2"/>
<keyword evidence="3" id="KW-1185">Reference proteome</keyword>
<evidence type="ECO:0000259" key="1">
    <source>
        <dbReference type="Pfam" id="PF00582"/>
    </source>
</evidence>
<proteinExistence type="predicted"/>
<dbReference type="Gene3D" id="3.40.50.12370">
    <property type="match status" value="1"/>
</dbReference>
<sequence>MKAKHILLPTDFSTNARNAIDYAIYLFEKENCVFHILHAFEVGASNLSSTMGKAKDTRLFRAVKDESDRDIKSLIGELESKNKNSKHSFNGLSIADSLVNAIGRTTIDKGIQYIFMGTKGSSALKEVFMGSNTVRIIQKIDFCPIIAVPENYNFDLPDEIAFATNFEHIYSEVELVPLIGLAKLWDSKITIVHIDMGKELQAHQKTAKDTLPERFFGLKHRFEEVKGHSTISGAINGYTHENENIGIIAMVNYWHSFFEKLTKENVIKRVAFNTEVPFLIFPLIEP</sequence>
<protein>
    <submittedName>
        <fullName evidence="2">Nucleotide-binding universal stress protein, UspA family</fullName>
    </submittedName>
</protein>
<dbReference type="AlphaFoldDB" id="A0A1M5AKN5"/>
<dbReference type="InterPro" id="IPR006016">
    <property type="entry name" value="UspA"/>
</dbReference>
<dbReference type="SUPFAM" id="SSF52402">
    <property type="entry name" value="Adenine nucleotide alpha hydrolases-like"/>
    <property type="match status" value="2"/>
</dbReference>
<dbReference type="RefSeq" id="WP_072861900.1">
    <property type="nucleotide sequence ID" value="NZ_FQUX01000003.1"/>
</dbReference>